<keyword evidence="2 4" id="KW-0195">Cyclin</keyword>
<reference evidence="7" key="1">
    <citation type="submission" date="2022-11" db="UniProtKB">
        <authorList>
            <consortium name="EnsemblMetazoa"/>
        </authorList>
    </citation>
    <scope>IDENTIFICATION</scope>
</reference>
<dbReference type="InterPro" id="IPR013763">
    <property type="entry name" value="Cyclin-like_dom"/>
</dbReference>
<evidence type="ECO:0000256" key="1">
    <source>
        <dbReference type="ARBA" id="ARBA00022618"/>
    </source>
</evidence>
<dbReference type="InterPro" id="IPR006671">
    <property type="entry name" value="Cyclin_N"/>
</dbReference>
<dbReference type="Proteomes" id="UP000887567">
    <property type="component" value="Unplaced"/>
</dbReference>
<keyword evidence="8" id="KW-1185">Reference proteome</keyword>
<dbReference type="InterPro" id="IPR004367">
    <property type="entry name" value="Cyclin_C-dom"/>
</dbReference>
<sequence>MAAIRRLGAQTLPFEKENENVRAMKAGVGKVTRPRVALGDHTNKNLNVLEAKTFGDAKKNLTRAKASTLLATKTPALDMVEVSEALAECAVPNSVKDIDKEDYHNPQLCAEYVNDIMRYLRAMERKYSVSQDYMNNQHEINAKMRVILIDWLVQVHTRFQLLQETLYMTISIIDRYLACNEVSKQKLQLVGVSAMLLASKYEEMYAPEINDFVYITDHAYTKRQIRQMEAQIFKTLDFSLGKPLSLHFLRRNSKAGEVDAEKHTMAKYLMEVTLPDYTSVKFLPSEIAAAALCLALKLIDKSSWTPTLEYYSTYTEGQLKPCMKRIAQLVVTKGKDKAVHTKYAQSKFMRISTYQCLKSSMIEDIAKGD</sequence>
<dbReference type="FunFam" id="1.10.472.10:FF:000001">
    <property type="entry name" value="G2/mitotic-specific cyclin"/>
    <property type="match status" value="1"/>
</dbReference>
<evidence type="ECO:0000259" key="5">
    <source>
        <dbReference type="SMART" id="SM00385"/>
    </source>
</evidence>
<feature type="domain" description="Cyclin C-terminal" evidence="6">
    <location>
        <begin position="243"/>
        <end position="357"/>
    </location>
</feature>
<dbReference type="OrthoDB" id="5590282at2759"/>
<dbReference type="CDD" id="cd20507">
    <property type="entry name" value="CYCLIN_CCNB1-like_rpt1"/>
    <property type="match status" value="1"/>
</dbReference>
<comment type="similarity">
    <text evidence="4">Belongs to the cyclin family.</text>
</comment>
<dbReference type="AlphaFoldDB" id="A0A913X3T4"/>
<dbReference type="Gene3D" id="1.10.472.10">
    <property type="entry name" value="Cyclin-like"/>
    <property type="match status" value="2"/>
</dbReference>
<evidence type="ECO:0008006" key="9">
    <source>
        <dbReference type="Google" id="ProtNLM"/>
    </source>
</evidence>
<dbReference type="CDD" id="cd20509">
    <property type="entry name" value="CYCLIN_CCNB1-like_rpt2"/>
    <property type="match status" value="1"/>
</dbReference>
<dbReference type="InterPro" id="IPR036915">
    <property type="entry name" value="Cyclin-like_sf"/>
</dbReference>
<keyword evidence="1" id="KW-0132">Cell division</keyword>
<evidence type="ECO:0000313" key="7">
    <source>
        <dbReference type="EnsemblMetazoa" id="XP_020898441.1"/>
    </source>
</evidence>
<dbReference type="RefSeq" id="XP_020898441.1">
    <property type="nucleotide sequence ID" value="XM_021042782.2"/>
</dbReference>
<dbReference type="PANTHER" id="PTHR10177">
    <property type="entry name" value="CYCLINS"/>
    <property type="match status" value="1"/>
</dbReference>
<dbReference type="GO" id="GO:0044772">
    <property type="term" value="P:mitotic cell cycle phase transition"/>
    <property type="evidence" value="ECO:0007669"/>
    <property type="project" value="InterPro"/>
</dbReference>
<evidence type="ECO:0000256" key="2">
    <source>
        <dbReference type="ARBA" id="ARBA00023127"/>
    </source>
</evidence>
<dbReference type="Pfam" id="PF00134">
    <property type="entry name" value="Cyclin_N"/>
    <property type="match status" value="1"/>
</dbReference>
<dbReference type="PIRSF" id="PIRSF001771">
    <property type="entry name" value="Cyclin_A_B_D_E"/>
    <property type="match status" value="1"/>
</dbReference>
<feature type="domain" description="Cyclin-like" evidence="5">
    <location>
        <begin position="247"/>
        <end position="328"/>
    </location>
</feature>
<dbReference type="InterPro" id="IPR039361">
    <property type="entry name" value="Cyclin"/>
</dbReference>
<dbReference type="InterPro" id="IPR048258">
    <property type="entry name" value="Cyclins_cyclin-box"/>
</dbReference>
<dbReference type="GO" id="GO:0051301">
    <property type="term" value="P:cell division"/>
    <property type="evidence" value="ECO:0007669"/>
    <property type="project" value="UniProtKB-KW"/>
</dbReference>
<dbReference type="EnsemblMetazoa" id="XM_021042782.2">
    <property type="protein sequence ID" value="XP_020898441.1"/>
    <property type="gene ID" value="LOC110237193"/>
</dbReference>
<dbReference type="InterPro" id="IPR046965">
    <property type="entry name" value="Cyclin_A/B-like"/>
</dbReference>
<accession>A0A913X3T4</accession>
<evidence type="ECO:0000256" key="4">
    <source>
        <dbReference type="RuleBase" id="RU000383"/>
    </source>
</evidence>
<protein>
    <recommendedName>
        <fullName evidence="9">Cyclin B</fullName>
    </recommendedName>
</protein>
<keyword evidence="3" id="KW-0131">Cell cycle</keyword>
<proteinExistence type="inferred from homology"/>
<dbReference type="PROSITE" id="PS00292">
    <property type="entry name" value="CYCLINS"/>
    <property type="match status" value="1"/>
</dbReference>
<dbReference type="SMART" id="SM00385">
    <property type="entry name" value="CYCLIN"/>
    <property type="match status" value="2"/>
</dbReference>
<evidence type="ECO:0000313" key="8">
    <source>
        <dbReference type="Proteomes" id="UP000887567"/>
    </source>
</evidence>
<feature type="domain" description="Cyclin-like" evidence="5">
    <location>
        <begin position="150"/>
        <end position="234"/>
    </location>
</feature>
<dbReference type="SMART" id="SM01332">
    <property type="entry name" value="Cyclin_C"/>
    <property type="match status" value="1"/>
</dbReference>
<dbReference type="Pfam" id="PF02984">
    <property type="entry name" value="Cyclin_C"/>
    <property type="match status" value="1"/>
</dbReference>
<dbReference type="KEGG" id="epa:110237193"/>
<evidence type="ECO:0000259" key="6">
    <source>
        <dbReference type="SMART" id="SM01332"/>
    </source>
</evidence>
<evidence type="ECO:0000256" key="3">
    <source>
        <dbReference type="ARBA" id="ARBA00023306"/>
    </source>
</evidence>
<dbReference type="GeneID" id="110237193"/>
<dbReference type="GO" id="GO:0016538">
    <property type="term" value="F:cyclin-dependent protein serine/threonine kinase regulator activity"/>
    <property type="evidence" value="ECO:0007669"/>
    <property type="project" value="InterPro"/>
</dbReference>
<dbReference type="OMA" id="LLDYKCL"/>
<dbReference type="SUPFAM" id="SSF47954">
    <property type="entry name" value="Cyclin-like"/>
    <property type="match status" value="2"/>
</dbReference>
<name>A0A913X3T4_EXADI</name>
<organism evidence="7 8">
    <name type="scientific">Exaiptasia diaphana</name>
    <name type="common">Tropical sea anemone</name>
    <name type="synonym">Aiptasia pulchella</name>
    <dbReference type="NCBI Taxonomy" id="2652724"/>
    <lineage>
        <taxon>Eukaryota</taxon>
        <taxon>Metazoa</taxon>
        <taxon>Cnidaria</taxon>
        <taxon>Anthozoa</taxon>
        <taxon>Hexacorallia</taxon>
        <taxon>Actiniaria</taxon>
        <taxon>Aiptasiidae</taxon>
        <taxon>Exaiptasia</taxon>
    </lineage>
</organism>